<feature type="transmembrane region" description="Helical" evidence="7">
    <location>
        <begin position="481"/>
        <end position="503"/>
    </location>
</feature>
<dbReference type="InterPro" id="IPR011701">
    <property type="entry name" value="MFS"/>
</dbReference>
<dbReference type="Pfam" id="PF07690">
    <property type="entry name" value="MFS_1"/>
    <property type="match status" value="1"/>
</dbReference>
<dbReference type="GO" id="GO:0016020">
    <property type="term" value="C:membrane"/>
    <property type="evidence" value="ECO:0007669"/>
    <property type="project" value="UniProtKB-SubCell"/>
</dbReference>
<dbReference type="AlphaFoldDB" id="A0A5N5XGU8"/>
<organism evidence="9 10">
    <name type="scientific">Aspergillus leporis</name>
    <dbReference type="NCBI Taxonomy" id="41062"/>
    <lineage>
        <taxon>Eukaryota</taxon>
        <taxon>Fungi</taxon>
        <taxon>Dikarya</taxon>
        <taxon>Ascomycota</taxon>
        <taxon>Pezizomycotina</taxon>
        <taxon>Eurotiomycetes</taxon>
        <taxon>Eurotiomycetidae</taxon>
        <taxon>Eurotiales</taxon>
        <taxon>Aspergillaceae</taxon>
        <taxon>Aspergillus</taxon>
        <taxon>Aspergillus subgen. Circumdati</taxon>
    </lineage>
</organism>
<evidence type="ECO:0000313" key="9">
    <source>
        <dbReference type="EMBL" id="KAB8079367.1"/>
    </source>
</evidence>
<reference evidence="9 10" key="1">
    <citation type="submission" date="2019-04" db="EMBL/GenBank/DDBJ databases">
        <title>Friends and foes A comparative genomics study of 23 Aspergillus species from section Flavi.</title>
        <authorList>
            <consortium name="DOE Joint Genome Institute"/>
            <person name="Kjaerbolling I."/>
            <person name="Vesth T."/>
            <person name="Frisvad J.C."/>
            <person name="Nybo J.L."/>
            <person name="Theobald S."/>
            <person name="Kildgaard S."/>
            <person name="Isbrandt T."/>
            <person name="Kuo A."/>
            <person name="Sato A."/>
            <person name="Lyhne E.K."/>
            <person name="Kogle M.E."/>
            <person name="Wiebenga A."/>
            <person name="Kun R.S."/>
            <person name="Lubbers R.J."/>
            <person name="Makela M.R."/>
            <person name="Barry K."/>
            <person name="Chovatia M."/>
            <person name="Clum A."/>
            <person name="Daum C."/>
            <person name="Haridas S."/>
            <person name="He G."/>
            <person name="LaButti K."/>
            <person name="Lipzen A."/>
            <person name="Mondo S."/>
            <person name="Riley R."/>
            <person name="Salamov A."/>
            <person name="Simmons B.A."/>
            <person name="Magnuson J.K."/>
            <person name="Henrissat B."/>
            <person name="Mortensen U.H."/>
            <person name="Larsen T.O."/>
            <person name="Devries R.P."/>
            <person name="Grigoriev I.V."/>
            <person name="Machida M."/>
            <person name="Baker S.E."/>
            <person name="Andersen M.R."/>
        </authorList>
    </citation>
    <scope>NUCLEOTIDE SEQUENCE [LARGE SCALE GENOMIC DNA]</scope>
    <source>
        <strain evidence="9 10">CBS 151.66</strain>
    </source>
</reference>
<evidence type="ECO:0000256" key="5">
    <source>
        <dbReference type="ARBA" id="ARBA00023136"/>
    </source>
</evidence>
<feature type="transmembrane region" description="Helical" evidence="7">
    <location>
        <begin position="357"/>
        <end position="378"/>
    </location>
</feature>
<dbReference type="FunFam" id="1.20.1250.20:FF:000106">
    <property type="entry name" value="MFS transporter, putative"/>
    <property type="match status" value="1"/>
</dbReference>
<feature type="transmembrane region" description="Helical" evidence="7">
    <location>
        <begin position="208"/>
        <end position="231"/>
    </location>
</feature>
<feature type="transmembrane region" description="Helical" evidence="7">
    <location>
        <begin position="413"/>
        <end position="431"/>
    </location>
</feature>
<dbReference type="SUPFAM" id="SSF103473">
    <property type="entry name" value="MFS general substrate transporter"/>
    <property type="match status" value="1"/>
</dbReference>
<dbReference type="GO" id="GO:0022857">
    <property type="term" value="F:transmembrane transporter activity"/>
    <property type="evidence" value="ECO:0007669"/>
    <property type="project" value="InterPro"/>
</dbReference>
<evidence type="ECO:0000256" key="1">
    <source>
        <dbReference type="ARBA" id="ARBA00004141"/>
    </source>
</evidence>
<keyword evidence="5 7" id="KW-0472">Membrane</keyword>
<feature type="compositionally biased region" description="Polar residues" evidence="6">
    <location>
        <begin position="18"/>
        <end position="28"/>
    </location>
</feature>
<keyword evidence="4 7" id="KW-1133">Transmembrane helix</keyword>
<dbReference type="InterPro" id="IPR036259">
    <property type="entry name" value="MFS_trans_sf"/>
</dbReference>
<dbReference type="PROSITE" id="PS50850">
    <property type="entry name" value="MFS"/>
    <property type="match status" value="1"/>
</dbReference>
<evidence type="ECO:0000256" key="4">
    <source>
        <dbReference type="ARBA" id="ARBA00022989"/>
    </source>
</evidence>
<keyword evidence="10" id="KW-1185">Reference proteome</keyword>
<feature type="region of interest" description="Disordered" evidence="6">
    <location>
        <begin position="1"/>
        <end position="36"/>
    </location>
</feature>
<dbReference type="OrthoDB" id="1935484at2759"/>
<evidence type="ECO:0000313" key="10">
    <source>
        <dbReference type="Proteomes" id="UP000326565"/>
    </source>
</evidence>
<feature type="transmembrane region" description="Helical" evidence="7">
    <location>
        <begin position="451"/>
        <end position="469"/>
    </location>
</feature>
<feature type="transmembrane region" description="Helical" evidence="7">
    <location>
        <begin position="323"/>
        <end position="345"/>
    </location>
</feature>
<dbReference type="FunFam" id="1.20.1250.20:FF:000247">
    <property type="entry name" value="MFS general substrate transporter"/>
    <property type="match status" value="1"/>
</dbReference>
<comment type="subcellular location">
    <subcellularLocation>
        <location evidence="1">Membrane</location>
        <topology evidence="1">Multi-pass membrane protein</topology>
    </subcellularLocation>
</comment>
<evidence type="ECO:0000259" key="8">
    <source>
        <dbReference type="PROSITE" id="PS50850"/>
    </source>
</evidence>
<feature type="transmembrane region" description="Helical" evidence="7">
    <location>
        <begin position="178"/>
        <end position="196"/>
    </location>
</feature>
<proteinExistence type="predicted"/>
<keyword evidence="3 7" id="KW-0812">Transmembrane</keyword>
<gene>
    <name evidence="9" type="ORF">BDV29DRAFT_164897</name>
</gene>
<dbReference type="InterPro" id="IPR020846">
    <property type="entry name" value="MFS_dom"/>
</dbReference>
<feature type="domain" description="Major facilitator superfamily (MFS) profile" evidence="8">
    <location>
        <begin position="81"/>
        <end position="541"/>
    </location>
</feature>
<feature type="compositionally biased region" description="Basic and acidic residues" evidence="6">
    <location>
        <begin position="1"/>
        <end position="17"/>
    </location>
</feature>
<protein>
    <submittedName>
        <fullName evidence="9">Major facilitator superfamily domain-containing protein</fullName>
    </submittedName>
</protein>
<evidence type="ECO:0000256" key="3">
    <source>
        <dbReference type="ARBA" id="ARBA00022692"/>
    </source>
</evidence>
<dbReference type="PANTHER" id="PTHR43791:SF104">
    <property type="entry name" value="MAJOR FACILITATOR SUPERFAMILY (MFS) PROFILE DOMAIN-CONTAINING PROTEIN-RELATED"/>
    <property type="match status" value="1"/>
</dbReference>
<feature type="transmembrane region" description="Helical" evidence="7">
    <location>
        <begin position="243"/>
        <end position="262"/>
    </location>
</feature>
<evidence type="ECO:0000256" key="2">
    <source>
        <dbReference type="ARBA" id="ARBA00022448"/>
    </source>
</evidence>
<evidence type="ECO:0000256" key="6">
    <source>
        <dbReference type="SAM" id="MobiDB-lite"/>
    </source>
</evidence>
<keyword evidence="2" id="KW-0813">Transport</keyword>
<name>A0A5N5XGU8_9EURO</name>
<dbReference type="Gene3D" id="1.20.1250.20">
    <property type="entry name" value="MFS general substrate transporter like domains"/>
    <property type="match status" value="2"/>
</dbReference>
<evidence type="ECO:0000256" key="7">
    <source>
        <dbReference type="SAM" id="Phobius"/>
    </source>
</evidence>
<feature type="transmembrane region" description="Helical" evidence="7">
    <location>
        <begin position="384"/>
        <end position="406"/>
    </location>
</feature>
<dbReference type="Proteomes" id="UP000326565">
    <property type="component" value="Unassembled WGS sequence"/>
</dbReference>
<dbReference type="PANTHER" id="PTHR43791">
    <property type="entry name" value="PERMEASE-RELATED"/>
    <property type="match status" value="1"/>
</dbReference>
<sequence>MLEKSSPEYAVRSKDSSQETIVETSSSPKRYHGTGDAFVSGGATELYEPIPEYEGRHRYDPSAEWTEKEEKVLVRKLDYRICSWVCLMFFALQLDRGNISQALSDDMLKDLGLSTNQYNYGMMIFYLCFLCAEVPSQMVSKKLGPDVWIPIQMVTWSVIGILQSLLNGEKSFYATRALLGLVEGGFIPDALLYLSYWYTNKELPIRVSYFYCASHFTYIIAAFLAFGILHIQTVGGWEGWRWLFALEGALTAIIGIVSWFYLPPSPTQTASWFRGKDGWFNEREEVIMVNRVLRDDPGKGGMHNRQGLTLKLLWASLTDWDLWPLYAISFTLLIPTNPVSAYLTLNLKTLRFDTFQTNLLTIPAYVLFLIQLVFWSWLSERINNRMAIVLFYSFWVLPLLVALELLPSTVSPWSWYAVTVLLIGFPYIHSINVSLTSRNAGSVRTRTVGSALYNMICQASSIIASNIYREDDKPYYRRGNKVLLALVAWNMVMTVFIKCYYIWRNSSRDQKWNAMSEEEKDNYLRTTSDEGNKRLDFRFAH</sequence>
<dbReference type="EMBL" id="ML732151">
    <property type="protein sequence ID" value="KAB8079367.1"/>
    <property type="molecule type" value="Genomic_DNA"/>
</dbReference>
<accession>A0A5N5XGU8</accession>